<dbReference type="Pfam" id="PF14907">
    <property type="entry name" value="NTP_transf_5"/>
    <property type="match status" value="1"/>
</dbReference>
<reference evidence="1 2" key="1">
    <citation type="submission" date="2018-04" db="EMBL/GenBank/DDBJ databases">
        <title>Genomic Encyclopedia of Type Strains, Phase III (KMG-III): the genomes of soil and plant-associated and newly described type strains.</title>
        <authorList>
            <person name="Whitman W."/>
        </authorList>
    </citation>
    <scope>NUCLEOTIDE SEQUENCE [LARGE SCALE GENOMIC DNA]</scope>
    <source>
        <strain evidence="1 2">KA25</strain>
    </source>
</reference>
<proteinExistence type="predicted"/>
<name>A0A2T5KB35_9RHOB</name>
<comment type="caution">
    <text evidence="1">The sequence shown here is derived from an EMBL/GenBank/DDBJ whole genome shotgun (WGS) entry which is preliminary data.</text>
</comment>
<accession>A0A2T5KB35</accession>
<evidence type="ECO:0000313" key="2">
    <source>
        <dbReference type="Proteomes" id="UP000244060"/>
    </source>
</evidence>
<dbReference type="Proteomes" id="UP000244060">
    <property type="component" value="Unassembled WGS sequence"/>
</dbReference>
<dbReference type="EMBL" id="QAOT01000004">
    <property type="protein sequence ID" value="PTR19628.1"/>
    <property type="molecule type" value="Genomic_DNA"/>
</dbReference>
<keyword evidence="2" id="KW-1185">Reference proteome</keyword>
<protein>
    <submittedName>
        <fullName evidence="1">Putative nucleotidyltransferase-like protein</fullName>
    </submittedName>
</protein>
<dbReference type="AlphaFoldDB" id="A0A2T5KB35"/>
<dbReference type="RefSeq" id="WP_108220508.1">
    <property type="nucleotide sequence ID" value="NZ_CP090021.1"/>
</dbReference>
<gene>
    <name evidence="1" type="ORF">C8J28_104112</name>
</gene>
<keyword evidence="1" id="KW-0808">Transferase</keyword>
<organism evidence="1 2">
    <name type="scientific">Cereibacter azotoformans</name>
    <dbReference type="NCBI Taxonomy" id="43057"/>
    <lineage>
        <taxon>Bacteria</taxon>
        <taxon>Pseudomonadati</taxon>
        <taxon>Pseudomonadota</taxon>
        <taxon>Alphaproteobacteria</taxon>
        <taxon>Rhodobacterales</taxon>
        <taxon>Paracoccaceae</taxon>
        <taxon>Cereibacter</taxon>
    </lineage>
</organism>
<evidence type="ECO:0000313" key="1">
    <source>
        <dbReference type="EMBL" id="PTR19628.1"/>
    </source>
</evidence>
<sequence length="378" mass="40702">MTFTAAHFAAVRGHDCLSEAEALRAALARAFGDAAPLPGQVLPQVLFDMARLNKVGLFLAPRPADLPPAWAAIAPQIESMRLYTAARNGHSLRVSGEVARLMQAAGIAHVQFKGPLQQIALYGGPCWKPTGDVDLLVAEADLPRAGAVLREAGFVPQEAELADWWTKHLGEQHYRRPTGGPVVDLHHRLQQPGAPRPRRTADFLARATLMPHEGGTVPMISGPDRCLVAAIGVVKAFVAHEPCAGHLCDLRASLDHLSAAEAAMLPGLAAEQGLSETLALASRGVDALFDGLAPRRHATGAHPLADLSPAILRRMLIAPWDPALDWPRRSRILWALSGRQPARYLREELAAKSSEIHRIWLKGLVRSGLLSRREGTAA</sequence>
<dbReference type="InterPro" id="IPR039498">
    <property type="entry name" value="NTP_transf_5"/>
</dbReference>
<dbReference type="OrthoDB" id="8093269at2"/>
<dbReference type="GO" id="GO:0016740">
    <property type="term" value="F:transferase activity"/>
    <property type="evidence" value="ECO:0007669"/>
    <property type="project" value="UniProtKB-KW"/>
</dbReference>